<evidence type="ECO:0000259" key="3">
    <source>
        <dbReference type="Pfam" id="PF26078"/>
    </source>
</evidence>
<reference evidence="5 6" key="1">
    <citation type="submission" date="2020-04" db="EMBL/GenBank/DDBJ databases">
        <authorList>
            <person name="Hitch T.C.A."/>
            <person name="Wylensek D."/>
            <person name="Clavel T."/>
        </authorList>
    </citation>
    <scope>NUCLEOTIDE SEQUENCE [LARGE SCALE GENOMIC DNA]</scope>
    <source>
        <strain evidence="5 6">WCA-386-APC-2A</strain>
    </source>
</reference>
<protein>
    <submittedName>
        <fullName evidence="5">Baseplate J/gp47 family protein</fullName>
    </submittedName>
</protein>
<evidence type="ECO:0000259" key="2">
    <source>
        <dbReference type="Pfam" id="PF04865"/>
    </source>
</evidence>
<evidence type="ECO:0000313" key="6">
    <source>
        <dbReference type="Proteomes" id="UP000536773"/>
    </source>
</evidence>
<evidence type="ECO:0000259" key="4">
    <source>
        <dbReference type="Pfam" id="PF26079"/>
    </source>
</evidence>
<dbReference type="InterPro" id="IPR006949">
    <property type="entry name" value="Barrel_Baseplate_J-like"/>
</dbReference>
<gene>
    <name evidence="5" type="ORF">HG933_01485</name>
</gene>
<feature type="domain" description="Baseplate protein J-like barrel" evidence="2">
    <location>
        <begin position="93"/>
        <end position="174"/>
    </location>
</feature>
<dbReference type="Pfam" id="PF26078">
    <property type="entry name" value="Baseplate_J_M"/>
    <property type="match status" value="1"/>
</dbReference>
<dbReference type="Pfam" id="PF04865">
    <property type="entry name" value="Baseplate_J"/>
    <property type="match status" value="1"/>
</dbReference>
<dbReference type="PANTHER" id="PTHR37829:SF3">
    <property type="entry name" value="PROTEIN JAYE-RELATED"/>
    <property type="match status" value="1"/>
</dbReference>
<evidence type="ECO:0000313" key="5">
    <source>
        <dbReference type="EMBL" id="NMK38074.1"/>
    </source>
</evidence>
<dbReference type="PANTHER" id="PTHR37829">
    <property type="entry name" value="PHAGE-LIKE ELEMENT PBSX PROTEIN XKDT"/>
    <property type="match status" value="1"/>
</dbReference>
<proteinExistence type="inferred from homology"/>
<accession>A0A848ERG2</accession>
<name>A0A848ERG2_MEGEL</name>
<evidence type="ECO:0000256" key="1">
    <source>
        <dbReference type="ARBA" id="ARBA00038087"/>
    </source>
</evidence>
<dbReference type="EMBL" id="JABBJH010000001">
    <property type="protein sequence ID" value="NMK38074.1"/>
    <property type="molecule type" value="Genomic_DNA"/>
</dbReference>
<dbReference type="InterPro" id="IPR058531">
    <property type="entry name" value="Baseplate_J_M"/>
</dbReference>
<dbReference type="Proteomes" id="UP000536773">
    <property type="component" value="Unassembled WGS sequence"/>
</dbReference>
<sequence length="355" mass="38209">MSDLFDAQTKDQIESRMVQTLHTLTDTDKTAIEGSFARDMIDTNAVEFENCYAEMAMLRDAAFAETAWGDYLTLRAEEFGIQRKQAVKANGKVTVTGQPGAYIIRGSLFQTQDGLRFYTTESATIPADGTEADIAVQAADTGVKGNVAPGTITEIPYSIPNVYSVTNPEKCTDGADEESDAALLARLMFRVRQPITSGNANHYRSWAMSVDGVGNCKVIPLWNGNGTVKVIIVTAENESASSELIQKVARYIESQRPIGATVTVVSPAPVSVDIAAEVYGTVNADAVTAAVSAYFKNTGFSLSYVSLAQIGRLILGVNGITDYRNLKLNGKAENIRLTNEQIPVVGKVVLNLVSE</sequence>
<dbReference type="Pfam" id="PF26079">
    <property type="entry name" value="Baseplate_J_C"/>
    <property type="match status" value="1"/>
</dbReference>
<comment type="caution">
    <text evidence="5">The sequence shown here is derived from an EMBL/GenBank/DDBJ whole genome shotgun (WGS) entry which is preliminary data.</text>
</comment>
<dbReference type="InterPro" id="IPR058530">
    <property type="entry name" value="Baseplate_J-like_C"/>
</dbReference>
<organism evidence="5 6">
    <name type="scientific">Megasphaera elsdenii</name>
    <dbReference type="NCBI Taxonomy" id="907"/>
    <lineage>
        <taxon>Bacteria</taxon>
        <taxon>Bacillati</taxon>
        <taxon>Bacillota</taxon>
        <taxon>Negativicutes</taxon>
        <taxon>Veillonellales</taxon>
        <taxon>Veillonellaceae</taxon>
        <taxon>Megasphaera</taxon>
    </lineage>
</organism>
<dbReference type="InterPro" id="IPR052399">
    <property type="entry name" value="Phage_Baseplate_Assmbl_Protein"/>
</dbReference>
<dbReference type="AlphaFoldDB" id="A0A848ERG2"/>
<comment type="similarity">
    <text evidence="1">Belongs to the Mu gp47/PBSX XkdT family.</text>
</comment>
<feature type="domain" description="Baseplate J-like central" evidence="3">
    <location>
        <begin position="196"/>
        <end position="266"/>
    </location>
</feature>
<feature type="domain" description="Baseplate J-like C-terminal" evidence="4">
    <location>
        <begin position="285"/>
        <end position="350"/>
    </location>
</feature>
<dbReference type="RefSeq" id="WP_169013024.1">
    <property type="nucleotide sequence ID" value="NZ_JABBJH010000001.1"/>
</dbReference>